<dbReference type="AlphaFoldDB" id="A0A0A8YAJ2"/>
<reference evidence="1" key="1">
    <citation type="submission" date="2014-09" db="EMBL/GenBank/DDBJ databases">
        <authorList>
            <person name="Magalhaes I.L.F."/>
            <person name="Oliveira U."/>
            <person name="Santos F.R."/>
            <person name="Vidigal T.H.D.A."/>
            <person name="Brescovit A.D."/>
            <person name="Santos A.J."/>
        </authorList>
    </citation>
    <scope>NUCLEOTIDE SEQUENCE</scope>
    <source>
        <tissue evidence="1">Shoot tissue taken approximately 20 cm above the soil surface</tissue>
    </source>
</reference>
<organism evidence="1">
    <name type="scientific">Arundo donax</name>
    <name type="common">Giant reed</name>
    <name type="synonym">Donax arundinaceus</name>
    <dbReference type="NCBI Taxonomy" id="35708"/>
    <lineage>
        <taxon>Eukaryota</taxon>
        <taxon>Viridiplantae</taxon>
        <taxon>Streptophyta</taxon>
        <taxon>Embryophyta</taxon>
        <taxon>Tracheophyta</taxon>
        <taxon>Spermatophyta</taxon>
        <taxon>Magnoliopsida</taxon>
        <taxon>Liliopsida</taxon>
        <taxon>Poales</taxon>
        <taxon>Poaceae</taxon>
        <taxon>PACMAD clade</taxon>
        <taxon>Arundinoideae</taxon>
        <taxon>Arundineae</taxon>
        <taxon>Arundo</taxon>
    </lineage>
</organism>
<name>A0A0A8YAJ2_ARUDO</name>
<accession>A0A0A8YAJ2</accession>
<reference evidence="1" key="2">
    <citation type="journal article" date="2015" name="Data Brief">
        <title>Shoot transcriptome of the giant reed, Arundo donax.</title>
        <authorList>
            <person name="Barrero R.A."/>
            <person name="Guerrero F.D."/>
            <person name="Moolhuijzen P."/>
            <person name="Goolsby J.A."/>
            <person name="Tidwell J."/>
            <person name="Bellgard S.E."/>
            <person name="Bellgard M.I."/>
        </authorList>
    </citation>
    <scope>NUCLEOTIDE SEQUENCE</scope>
    <source>
        <tissue evidence="1">Shoot tissue taken approximately 20 cm above the soil surface</tissue>
    </source>
</reference>
<proteinExistence type="predicted"/>
<evidence type="ECO:0000313" key="1">
    <source>
        <dbReference type="EMBL" id="JAD20432.1"/>
    </source>
</evidence>
<dbReference type="EMBL" id="GBRH01277463">
    <property type="protein sequence ID" value="JAD20432.1"/>
    <property type="molecule type" value="Transcribed_RNA"/>
</dbReference>
<protein>
    <submittedName>
        <fullName evidence="1">Uncharacterized protein</fullName>
    </submittedName>
</protein>
<sequence length="52" mass="5852">MHLFCLHVCPPEIKPHSPFHVNGNSPMVLLLTLPMFSTGTIVNEERPFLHGD</sequence>